<feature type="domain" description="GAE" evidence="11">
    <location>
        <begin position="769"/>
        <end position="886"/>
    </location>
</feature>
<dbReference type="OrthoDB" id="28053at2759"/>
<keyword evidence="6 9" id="KW-0333">Golgi apparatus</keyword>
<keyword evidence="4 9" id="KW-0813">Transport</keyword>
<dbReference type="GO" id="GO:0006886">
    <property type="term" value="P:intracellular protein transport"/>
    <property type="evidence" value="ECO:0007669"/>
    <property type="project" value="UniProtKB-UniRule"/>
</dbReference>
<evidence type="ECO:0000256" key="2">
    <source>
        <dbReference type="ARBA" id="ARBA00004555"/>
    </source>
</evidence>
<dbReference type="InterPro" id="IPR016024">
    <property type="entry name" value="ARM-type_fold"/>
</dbReference>
<comment type="subcellular location">
    <subcellularLocation>
        <location evidence="1">Cytoplasmic vesicle membrane</location>
    </subcellularLocation>
    <subcellularLocation>
        <location evidence="2">Golgi apparatus</location>
    </subcellularLocation>
</comment>
<comment type="similarity">
    <text evidence="3 9">Belongs to the adaptor complexes large subunit family.</text>
</comment>
<keyword evidence="7 9" id="KW-0472">Membrane</keyword>
<organism evidence="12 13">
    <name type="scientific">Gonium pectorale</name>
    <name type="common">Green alga</name>
    <dbReference type="NCBI Taxonomy" id="33097"/>
    <lineage>
        <taxon>Eukaryota</taxon>
        <taxon>Viridiplantae</taxon>
        <taxon>Chlorophyta</taxon>
        <taxon>core chlorophytes</taxon>
        <taxon>Chlorophyceae</taxon>
        <taxon>CS clade</taxon>
        <taxon>Chlamydomonadales</taxon>
        <taxon>Volvocaceae</taxon>
        <taxon>Gonium</taxon>
    </lineage>
</organism>
<keyword evidence="5 9" id="KW-0653">Protein transport</keyword>
<dbReference type="InterPro" id="IPR008153">
    <property type="entry name" value="GAE_dom"/>
</dbReference>
<reference evidence="13" key="1">
    <citation type="journal article" date="2016" name="Nat. Commun.">
        <title>The Gonium pectorale genome demonstrates co-option of cell cycle regulation during the evolution of multicellularity.</title>
        <authorList>
            <person name="Hanschen E.R."/>
            <person name="Marriage T.N."/>
            <person name="Ferris P.J."/>
            <person name="Hamaji T."/>
            <person name="Toyoda A."/>
            <person name="Fujiyama A."/>
            <person name="Neme R."/>
            <person name="Noguchi H."/>
            <person name="Minakuchi Y."/>
            <person name="Suzuki M."/>
            <person name="Kawai-Toyooka H."/>
            <person name="Smith D.R."/>
            <person name="Sparks H."/>
            <person name="Anderson J."/>
            <person name="Bakaric R."/>
            <person name="Luria V."/>
            <person name="Karger A."/>
            <person name="Kirschner M.W."/>
            <person name="Durand P.M."/>
            <person name="Michod R.E."/>
            <person name="Nozaki H."/>
            <person name="Olson B.J."/>
        </authorList>
    </citation>
    <scope>NUCLEOTIDE SEQUENCE [LARGE SCALE GENOMIC DNA]</scope>
    <source>
        <strain evidence="13">NIES-2863</strain>
    </source>
</reference>
<evidence type="ECO:0000256" key="7">
    <source>
        <dbReference type="ARBA" id="ARBA00023136"/>
    </source>
</evidence>
<dbReference type="GO" id="GO:0016192">
    <property type="term" value="P:vesicle-mediated transport"/>
    <property type="evidence" value="ECO:0007669"/>
    <property type="project" value="InterPro"/>
</dbReference>
<dbReference type="InterPro" id="IPR017107">
    <property type="entry name" value="AP1_complex_gsu"/>
</dbReference>
<evidence type="ECO:0000256" key="5">
    <source>
        <dbReference type="ARBA" id="ARBA00022927"/>
    </source>
</evidence>
<dbReference type="PROSITE" id="PS50180">
    <property type="entry name" value="GAE"/>
    <property type="match status" value="1"/>
</dbReference>
<evidence type="ECO:0000256" key="1">
    <source>
        <dbReference type="ARBA" id="ARBA00004156"/>
    </source>
</evidence>
<dbReference type="InterPro" id="IPR002553">
    <property type="entry name" value="Clathrin/coatomer_adapt-like_N"/>
</dbReference>
<accession>A0A150H0G3</accession>
<dbReference type="SUPFAM" id="SSF48371">
    <property type="entry name" value="ARM repeat"/>
    <property type="match status" value="1"/>
</dbReference>
<evidence type="ECO:0000256" key="6">
    <source>
        <dbReference type="ARBA" id="ARBA00023034"/>
    </source>
</evidence>
<dbReference type="PANTHER" id="PTHR22780">
    <property type="entry name" value="ADAPTIN, ALPHA/GAMMA/EPSILON"/>
    <property type="match status" value="1"/>
</dbReference>
<dbReference type="STRING" id="33097.A0A150H0G3"/>
<evidence type="ECO:0000256" key="9">
    <source>
        <dbReference type="PIRNR" id="PIRNR037094"/>
    </source>
</evidence>
<dbReference type="GO" id="GO:0030121">
    <property type="term" value="C:AP-1 adaptor complex"/>
    <property type="evidence" value="ECO:0007669"/>
    <property type="project" value="InterPro"/>
</dbReference>
<dbReference type="AlphaFoldDB" id="A0A150H0G3"/>
<evidence type="ECO:0000256" key="8">
    <source>
        <dbReference type="ARBA" id="ARBA00023329"/>
    </source>
</evidence>
<proteinExistence type="inferred from homology"/>
<sequence>MSIRLRELIKAVRGCKTAAEEREVIAKESAALREAFREQDQSYRHRNVAKLMYIHMLGYPTHFGQMETLKLIAGSGFPEKRMGYLGLMILLDERQEVLMLVTNSLKMDLNNTKNMYIVGLALVALGNICSAEMARDLAPDVEKLMDCPAPYIRKKAALCAIRVVKKVPDLLEQFVDKAAELLNDRSQAVQLGGATLMLQVARGEPGLILELDGSVVAKYRPFVPALCRVLRSLLQPGVSPEHDIGGITNPFLQVKMLRLLRLLGRGHTESSDAMSDILAQVASNIEANRNAGNAILYEAVQTIMGIESIGGLRVLAINILGRFLANRDNNIRYVALNTLAKVVSVDTQAVQRHRATIVECVKDADVSIRRRALELVYSLVNEANIRTLTRELLDYLAVSDTEFKPDLTAKICMLIQRFAPDRRWHLDQLLAVMLQAGAFVKDEVARALLVQLANTPDLHAYAARAFYRALAAHPDTAAPSLLTTAVWVIGEYGEMLLPSMGGPLLEGEPPLAVSDGDIVSLLEMLLRRHRSEHVVVEHVITAAMKLTARLPAQVARLRAIIGRFTASSQLEVQTRSTEYGKVFAHERIRSQLLERMPALDEAEYLKANNLDGAAAAGTSAPPPRQPNGSSGGAAPAAAAPKASGAADLLGGLDMLGGAPAPVAAPAVKSLVDDLDALLGGVPAAAPPAASATAAPGASTAAAVAAVSDDLLNLLGVGPAVPPAAPPAPTLAPSSAAAAVDPLASILGGPVAQPISSTLTPPPAPASALPAPTTIVAWQQHGLVMSFALTKHPTNPAVTEVVSTTTNNNQTDVTDFTLQVAVPKFMQIRLDPASGSLLAARGGSVTQRLSVANSQHGTKQLVMRLRITFTAAGGQSHEEMAEVSNFPPGY</sequence>
<dbReference type="FunFam" id="1.25.10.10:FF:000030">
    <property type="entry name" value="AP-1 complex subunit gamma"/>
    <property type="match status" value="1"/>
</dbReference>
<dbReference type="Proteomes" id="UP000075714">
    <property type="component" value="Unassembled WGS sequence"/>
</dbReference>
<evidence type="ECO:0000256" key="3">
    <source>
        <dbReference type="ARBA" id="ARBA00006613"/>
    </source>
</evidence>
<dbReference type="SMART" id="SM00809">
    <property type="entry name" value="Alpha_adaptinC2"/>
    <property type="match status" value="1"/>
</dbReference>
<evidence type="ECO:0000259" key="11">
    <source>
        <dbReference type="PROSITE" id="PS50180"/>
    </source>
</evidence>
<evidence type="ECO:0000313" key="13">
    <source>
        <dbReference type="Proteomes" id="UP000075714"/>
    </source>
</evidence>
<evidence type="ECO:0000256" key="4">
    <source>
        <dbReference type="ARBA" id="ARBA00022448"/>
    </source>
</evidence>
<comment type="caution">
    <text evidence="12">The sequence shown here is derived from an EMBL/GenBank/DDBJ whole genome shotgun (WGS) entry which is preliminary data.</text>
</comment>
<dbReference type="InterPro" id="IPR050840">
    <property type="entry name" value="Adaptor_Complx_Large_Subunit"/>
</dbReference>
<dbReference type="EMBL" id="LSYV01000003">
    <property type="protein sequence ID" value="KXZ55609.1"/>
    <property type="molecule type" value="Genomic_DNA"/>
</dbReference>
<dbReference type="SUPFAM" id="SSF49348">
    <property type="entry name" value="Clathrin adaptor appendage domain"/>
    <property type="match status" value="1"/>
</dbReference>
<dbReference type="InterPro" id="IPR013041">
    <property type="entry name" value="Clathrin_app_Ig-like_sf"/>
</dbReference>
<name>A0A150H0G3_GONPE</name>
<feature type="region of interest" description="Disordered" evidence="10">
    <location>
        <begin position="614"/>
        <end position="637"/>
    </location>
</feature>
<dbReference type="Pfam" id="PF02883">
    <property type="entry name" value="Alpha_adaptinC2"/>
    <property type="match status" value="1"/>
</dbReference>
<dbReference type="PIRSF" id="PIRSF037094">
    <property type="entry name" value="AP1_complex_gamma"/>
    <property type="match status" value="1"/>
</dbReference>
<dbReference type="InterPro" id="IPR011989">
    <property type="entry name" value="ARM-like"/>
</dbReference>
<dbReference type="InterPro" id="IPR008152">
    <property type="entry name" value="Clathrin_a/b/g-adaptin_app_Ig"/>
</dbReference>
<dbReference type="Gene3D" id="2.60.40.1230">
    <property type="match status" value="1"/>
</dbReference>
<keyword evidence="8 9" id="KW-0968">Cytoplasmic vesicle</keyword>
<dbReference type="Pfam" id="PF01602">
    <property type="entry name" value="Adaptin_N"/>
    <property type="match status" value="1"/>
</dbReference>
<gene>
    <name evidence="12" type="ORF">GPECTOR_2g1159</name>
</gene>
<keyword evidence="13" id="KW-1185">Reference proteome</keyword>
<dbReference type="Gene3D" id="1.25.10.10">
    <property type="entry name" value="Leucine-rich Repeat Variant"/>
    <property type="match status" value="1"/>
</dbReference>
<evidence type="ECO:0000313" key="12">
    <source>
        <dbReference type="EMBL" id="KXZ55609.1"/>
    </source>
</evidence>
<evidence type="ECO:0000256" key="10">
    <source>
        <dbReference type="SAM" id="MobiDB-lite"/>
    </source>
</evidence>
<protein>
    <recommendedName>
        <fullName evidence="9">AP-1 complex subunit gamma</fullName>
    </recommendedName>
</protein>